<accession>A0ABT0A521</accession>
<evidence type="ECO:0000256" key="1">
    <source>
        <dbReference type="SAM" id="SignalP"/>
    </source>
</evidence>
<name>A0ABT0A521_9GAMM</name>
<keyword evidence="3" id="KW-1185">Reference proteome</keyword>
<organism evidence="2 3">
    <name type="scientific">Cognatiluteimonas sedimenti</name>
    <dbReference type="NCBI Taxonomy" id="2927791"/>
    <lineage>
        <taxon>Bacteria</taxon>
        <taxon>Pseudomonadati</taxon>
        <taxon>Pseudomonadota</taxon>
        <taxon>Gammaproteobacteria</taxon>
        <taxon>Lysobacterales</taxon>
        <taxon>Lysobacteraceae</taxon>
        <taxon>Cognatiluteimonas</taxon>
    </lineage>
</organism>
<feature type="chain" id="PRO_5045130318" description="Protease inhibitor Inh" evidence="1">
    <location>
        <begin position="26"/>
        <end position="137"/>
    </location>
</feature>
<dbReference type="PROSITE" id="PS51257">
    <property type="entry name" value="PROKAR_LIPOPROTEIN"/>
    <property type="match status" value="1"/>
</dbReference>
<dbReference type="RefSeq" id="WP_243321198.1">
    <property type="nucleotide sequence ID" value="NZ_JALGCL010000002.1"/>
</dbReference>
<evidence type="ECO:0000313" key="3">
    <source>
        <dbReference type="Proteomes" id="UP001165423"/>
    </source>
</evidence>
<reference evidence="2 3" key="1">
    <citation type="submission" date="2022-03" db="EMBL/GenBank/DDBJ databases">
        <title>Luteimonas soily sp. nov., a novel bacterium isolated from the soil.</title>
        <authorList>
            <person name="Zhang X."/>
        </authorList>
    </citation>
    <scope>NUCLEOTIDE SEQUENCE [LARGE SCALE GENOMIC DNA]</scope>
    <source>
        <strain evidence="2 3">50</strain>
    </source>
</reference>
<protein>
    <recommendedName>
        <fullName evidence="4">Protease inhibitor Inh</fullName>
    </recommendedName>
</protein>
<evidence type="ECO:0008006" key="4">
    <source>
        <dbReference type="Google" id="ProtNLM"/>
    </source>
</evidence>
<sequence length="137" mass="14438">MSISAPRSLATLLLLALAACGTAPAGDGPGPVAMNPVADGTPFNLLPQQDVALADQSRLRFVEVANDSRCRPGQQCIWAGDAELVFQWQPASGASETFSLHTTKGDKVHAIGERRLSLLSLSFDEPPAASLRVDRAD</sequence>
<dbReference type="EMBL" id="JALGCL010000002">
    <property type="protein sequence ID" value="MCJ0826082.1"/>
    <property type="molecule type" value="Genomic_DNA"/>
</dbReference>
<evidence type="ECO:0000313" key="2">
    <source>
        <dbReference type="EMBL" id="MCJ0826082.1"/>
    </source>
</evidence>
<feature type="signal peptide" evidence="1">
    <location>
        <begin position="1"/>
        <end position="25"/>
    </location>
</feature>
<gene>
    <name evidence="2" type="ORF">MQC88_08945</name>
</gene>
<proteinExistence type="predicted"/>
<comment type="caution">
    <text evidence="2">The sequence shown here is derived from an EMBL/GenBank/DDBJ whole genome shotgun (WGS) entry which is preliminary data.</text>
</comment>
<dbReference type="Proteomes" id="UP001165423">
    <property type="component" value="Unassembled WGS sequence"/>
</dbReference>
<keyword evidence="1" id="KW-0732">Signal</keyword>